<feature type="transmembrane region" description="Helical" evidence="1">
    <location>
        <begin position="152"/>
        <end position="172"/>
    </location>
</feature>
<reference evidence="2 3" key="1">
    <citation type="journal article" date="2020" name="BMC Genomics">
        <title>Intraspecific diversification of the crop wild relative Brassica cretica Lam. using demographic model selection.</title>
        <authorList>
            <person name="Kioukis A."/>
            <person name="Michalopoulou V.A."/>
            <person name="Briers L."/>
            <person name="Pirintsos S."/>
            <person name="Studholme D.J."/>
            <person name="Pavlidis P."/>
            <person name="Sarris P.F."/>
        </authorList>
    </citation>
    <scope>NUCLEOTIDE SEQUENCE [LARGE SCALE GENOMIC DNA]</scope>
    <source>
        <strain evidence="3">cv. PFS-1207/04</strain>
    </source>
</reference>
<gene>
    <name evidence="2" type="ORF">DY000_02006281</name>
</gene>
<keyword evidence="1" id="KW-0812">Transmembrane</keyword>
<protein>
    <submittedName>
        <fullName evidence="2">Uncharacterized protein</fullName>
    </submittedName>
</protein>
<dbReference type="Proteomes" id="UP000266723">
    <property type="component" value="Unassembled WGS sequence"/>
</dbReference>
<proteinExistence type="predicted"/>
<dbReference type="EMBL" id="QGKV02000832">
    <property type="protein sequence ID" value="KAF3545273.1"/>
    <property type="molecule type" value="Genomic_DNA"/>
</dbReference>
<keyword evidence="1" id="KW-1133">Transmembrane helix</keyword>
<keyword evidence="3" id="KW-1185">Reference proteome</keyword>
<evidence type="ECO:0000313" key="3">
    <source>
        <dbReference type="Proteomes" id="UP000266723"/>
    </source>
</evidence>
<sequence>MSDSFMKSFETGCCFSHLVCFFVNPLGVTRSGAMLCGGCVCLSFRVCNVWCDVWYYVYGICSSDQYLAGGRLCYAVVLRWWLWSSFGSSLMLIFRRQGSSWGYRFVRLLCLHVMCFVAFSNRFLFDGVALTIMIIVLVVGLGFSFVPESKLLWMRGWSFVGIVQLWIWDNFGLSDALEQQVRRFLFLGYMSFNGFSALFLRYDFGWQVVPMVSLVAEFAVKGLSSEAGSNFDGLSWFV</sequence>
<feature type="transmembrane region" description="Helical" evidence="1">
    <location>
        <begin position="127"/>
        <end position="146"/>
    </location>
</feature>
<comment type="caution">
    <text evidence="2">The sequence shown here is derived from an EMBL/GenBank/DDBJ whole genome shotgun (WGS) entry which is preliminary data.</text>
</comment>
<evidence type="ECO:0000256" key="1">
    <source>
        <dbReference type="SAM" id="Phobius"/>
    </source>
</evidence>
<evidence type="ECO:0000313" key="2">
    <source>
        <dbReference type="EMBL" id="KAF3545273.1"/>
    </source>
</evidence>
<accession>A0ABQ7C0X8</accession>
<organism evidence="2 3">
    <name type="scientific">Brassica cretica</name>
    <name type="common">Mustard</name>
    <dbReference type="NCBI Taxonomy" id="69181"/>
    <lineage>
        <taxon>Eukaryota</taxon>
        <taxon>Viridiplantae</taxon>
        <taxon>Streptophyta</taxon>
        <taxon>Embryophyta</taxon>
        <taxon>Tracheophyta</taxon>
        <taxon>Spermatophyta</taxon>
        <taxon>Magnoliopsida</taxon>
        <taxon>eudicotyledons</taxon>
        <taxon>Gunneridae</taxon>
        <taxon>Pentapetalae</taxon>
        <taxon>rosids</taxon>
        <taxon>malvids</taxon>
        <taxon>Brassicales</taxon>
        <taxon>Brassicaceae</taxon>
        <taxon>Brassiceae</taxon>
        <taxon>Brassica</taxon>
    </lineage>
</organism>
<feature type="transmembrane region" description="Helical" evidence="1">
    <location>
        <begin position="184"/>
        <end position="202"/>
    </location>
</feature>
<name>A0ABQ7C0X8_BRACR</name>
<keyword evidence="1" id="KW-0472">Membrane</keyword>